<dbReference type="GO" id="GO:0000976">
    <property type="term" value="F:transcription cis-regulatory region binding"/>
    <property type="evidence" value="ECO:0007669"/>
    <property type="project" value="TreeGrafter"/>
</dbReference>
<protein>
    <recommendedName>
        <fullName evidence="5">HTH lacI-type domain-containing protein</fullName>
    </recommendedName>
</protein>
<reference evidence="6 7" key="1">
    <citation type="submission" date="2019-12" db="EMBL/GenBank/DDBJ databases">
        <title>Whole genome shotgun sequence of Streptomyces tubercidicus NBRC 13090.</title>
        <authorList>
            <person name="Ichikawa N."/>
            <person name="Kimura A."/>
            <person name="Kitahashi Y."/>
            <person name="Komaki H."/>
            <person name="Tamura T."/>
        </authorList>
    </citation>
    <scope>NUCLEOTIDE SEQUENCE [LARGE SCALE GENOMIC DNA]</scope>
    <source>
        <strain evidence="6 7">NBRC 13090</strain>
    </source>
</reference>
<dbReference type="CDD" id="cd01392">
    <property type="entry name" value="HTH_LacI"/>
    <property type="match status" value="1"/>
</dbReference>
<organism evidence="6 7">
    <name type="scientific">Streptomyces tubercidicus</name>
    <dbReference type="NCBI Taxonomy" id="47759"/>
    <lineage>
        <taxon>Bacteria</taxon>
        <taxon>Bacillati</taxon>
        <taxon>Actinomycetota</taxon>
        <taxon>Actinomycetes</taxon>
        <taxon>Kitasatosporales</taxon>
        <taxon>Streptomycetaceae</taxon>
        <taxon>Streptomyces</taxon>
    </lineage>
</organism>
<dbReference type="InterPro" id="IPR001761">
    <property type="entry name" value="Peripla_BP/Lac1_sug-bd_dom"/>
</dbReference>
<evidence type="ECO:0000259" key="5">
    <source>
        <dbReference type="PROSITE" id="PS50932"/>
    </source>
</evidence>
<dbReference type="SUPFAM" id="SSF47413">
    <property type="entry name" value="lambda repressor-like DNA-binding domains"/>
    <property type="match status" value="1"/>
</dbReference>
<dbReference type="Gene3D" id="1.10.260.40">
    <property type="entry name" value="lambda repressor-like DNA-binding domains"/>
    <property type="match status" value="1"/>
</dbReference>
<gene>
    <name evidence="6" type="ORF">Stube_49490</name>
</gene>
<name>A0A640V280_9ACTN</name>
<evidence type="ECO:0000256" key="4">
    <source>
        <dbReference type="SAM" id="MobiDB-lite"/>
    </source>
</evidence>
<dbReference type="InterPro" id="IPR010982">
    <property type="entry name" value="Lambda_DNA-bd_dom_sf"/>
</dbReference>
<dbReference type="PROSITE" id="PS50932">
    <property type="entry name" value="HTH_LACI_2"/>
    <property type="match status" value="1"/>
</dbReference>
<feature type="compositionally biased region" description="Low complexity" evidence="4">
    <location>
        <begin position="342"/>
        <end position="358"/>
    </location>
</feature>
<keyword evidence="2" id="KW-0238">DNA-binding</keyword>
<dbReference type="InterPro" id="IPR000843">
    <property type="entry name" value="HTH_LacI"/>
</dbReference>
<evidence type="ECO:0000256" key="3">
    <source>
        <dbReference type="ARBA" id="ARBA00023163"/>
    </source>
</evidence>
<dbReference type="Proteomes" id="UP000431826">
    <property type="component" value="Unassembled WGS sequence"/>
</dbReference>
<feature type="compositionally biased region" description="Gly residues" evidence="4">
    <location>
        <begin position="297"/>
        <end position="309"/>
    </location>
</feature>
<feature type="region of interest" description="Disordered" evidence="4">
    <location>
        <begin position="276"/>
        <end position="379"/>
    </location>
</feature>
<feature type="domain" description="HTH lacI-type" evidence="5">
    <location>
        <begin position="3"/>
        <end position="58"/>
    </location>
</feature>
<evidence type="ECO:0000313" key="7">
    <source>
        <dbReference type="Proteomes" id="UP000431826"/>
    </source>
</evidence>
<feature type="compositionally biased region" description="Basic residues" evidence="4">
    <location>
        <begin position="403"/>
        <end position="418"/>
    </location>
</feature>
<sequence length="439" mass="46971">MTARLSDIAAQAGVSEATVSRVLNGKPGVSATTRQSVLAALDVLGYERPVRLRQRSAGLVGLITPELENPIFPAFAQVIGQALTRQGYTPVLATQTPGGSTEDELTEMLVDRGVAGIIFVSGLHADTSADMQRYEQLRGQGVPFVLINGFSDKVQAPFVSPDDRAAVDLAVTHLGALGHRRIGLALGPKRFVPVQRKIEGFVRAMQERLQTTPAEAEPFIQHSLYTLEGGQAAASALIERGATAIVCASDMMALGAIRAARQRGLDVPHDLSVVGFDDSPPHRLHRPAADHDPAAGHGHGTGGGTGPPGRGRRNPGSPQRVRLPPRAGGTRLDRLRAAHNGSYSQAAARALSAASPGSRGPVHPPQVPFRASNTRPKDDRQEVRFWQTVCLWVMRRRGFWTARRPPRHPRGNTRTARRPKADWPVCAPLAPPGSGSRSC</sequence>
<feature type="region of interest" description="Disordered" evidence="4">
    <location>
        <begin position="403"/>
        <end position="439"/>
    </location>
</feature>
<dbReference type="Pfam" id="PF00532">
    <property type="entry name" value="Peripla_BP_1"/>
    <property type="match status" value="1"/>
</dbReference>
<dbReference type="Pfam" id="PF00356">
    <property type="entry name" value="LacI"/>
    <property type="match status" value="1"/>
</dbReference>
<dbReference type="GO" id="GO:0003700">
    <property type="term" value="F:DNA-binding transcription factor activity"/>
    <property type="evidence" value="ECO:0007669"/>
    <property type="project" value="TreeGrafter"/>
</dbReference>
<keyword evidence="1" id="KW-0805">Transcription regulation</keyword>
<dbReference type="EMBL" id="BLIR01000001">
    <property type="protein sequence ID" value="GFE40276.1"/>
    <property type="molecule type" value="Genomic_DNA"/>
</dbReference>
<dbReference type="PROSITE" id="PS00356">
    <property type="entry name" value="HTH_LACI_1"/>
    <property type="match status" value="1"/>
</dbReference>
<dbReference type="PANTHER" id="PTHR30146">
    <property type="entry name" value="LACI-RELATED TRANSCRIPTIONAL REPRESSOR"/>
    <property type="match status" value="1"/>
</dbReference>
<dbReference type="InterPro" id="IPR028082">
    <property type="entry name" value="Peripla_BP_I"/>
</dbReference>
<accession>A0A640V280</accession>
<keyword evidence="7" id="KW-1185">Reference proteome</keyword>
<evidence type="ECO:0000313" key="6">
    <source>
        <dbReference type="EMBL" id="GFE40276.1"/>
    </source>
</evidence>
<dbReference type="SUPFAM" id="SSF53822">
    <property type="entry name" value="Periplasmic binding protein-like I"/>
    <property type="match status" value="1"/>
</dbReference>
<dbReference type="SMART" id="SM00354">
    <property type="entry name" value="HTH_LACI"/>
    <property type="match status" value="1"/>
</dbReference>
<proteinExistence type="predicted"/>
<evidence type="ECO:0000256" key="2">
    <source>
        <dbReference type="ARBA" id="ARBA00023125"/>
    </source>
</evidence>
<dbReference type="PANTHER" id="PTHR30146:SF153">
    <property type="entry name" value="LACTOSE OPERON REPRESSOR"/>
    <property type="match status" value="1"/>
</dbReference>
<evidence type="ECO:0000256" key="1">
    <source>
        <dbReference type="ARBA" id="ARBA00023015"/>
    </source>
</evidence>
<dbReference type="AlphaFoldDB" id="A0A640V280"/>
<keyword evidence="3" id="KW-0804">Transcription</keyword>
<dbReference type="Gene3D" id="3.40.50.2300">
    <property type="match status" value="2"/>
</dbReference>
<dbReference type="PRINTS" id="PR00036">
    <property type="entry name" value="HTHLACI"/>
</dbReference>
<comment type="caution">
    <text evidence="6">The sequence shown here is derived from an EMBL/GenBank/DDBJ whole genome shotgun (WGS) entry which is preliminary data.</text>
</comment>